<evidence type="ECO:0000313" key="2">
    <source>
        <dbReference type="Proteomes" id="UP001638806"/>
    </source>
</evidence>
<organism evidence="1 2">
    <name type="scientific">Purpureocillium lilacinum</name>
    <name type="common">Paecilomyces lilacinus</name>
    <dbReference type="NCBI Taxonomy" id="33203"/>
    <lineage>
        <taxon>Eukaryota</taxon>
        <taxon>Fungi</taxon>
        <taxon>Dikarya</taxon>
        <taxon>Ascomycota</taxon>
        <taxon>Pezizomycotina</taxon>
        <taxon>Sordariomycetes</taxon>
        <taxon>Hypocreomycetidae</taxon>
        <taxon>Hypocreales</taxon>
        <taxon>Ophiocordycipitaceae</taxon>
        <taxon>Purpureocillium</taxon>
    </lineage>
</organism>
<sequence length="230" mass="24571">MLPRNGRHTTVSCALGATSGPQHTGPSLSKRVADKAMTATAPPIAQRTGARLVSQPVRSTSRRPDSQVKEPSRKHACMCSCRPRHGHTWQRGTVGQGAYESICLALGRVFPGCRSPCTGCLIHVPKFTFCSTPAATCLSTPAFRSSIGAVWRRSATRGWFVACRWLLQPSVGAGGTGSVAQAHRGVRLVPSCQGNGGGSAAKLYLLRTAPPGWASEHGRRHWPRKRNVLS</sequence>
<proteinExistence type="predicted"/>
<reference evidence="1" key="1">
    <citation type="submission" date="2024-12" db="EMBL/GenBank/DDBJ databases">
        <title>Comparative genomics and development of molecular markers within Purpureocillium lilacinum and among Purpureocillium species.</title>
        <authorList>
            <person name="Yeh Z.-Y."/>
            <person name="Ni N.-T."/>
            <person name="Lo P.-H."/>
            <person name="Mushyakhwo K."/>
            <person name="Lin C.-F."/>
            <person name="Nai Y.-S."/>
        </authorList>
    </citation>
    <scope>NUCLEOTIDE SEQUENCE</scope>
    <source>
        <strain evidence="1">NCHU-NPUST-175</strain>
    </source>
</reference>
<keyword evidence="2" id="KW-1185">Reference proteome</keyword>
<protein>
    <submittedName>
        <fullName evidence="1">Uncharacterized protein</fullName>
    </submittedName>
</protein>
<dbReference type="EMBL" id="JBGNUJ010000006">
    <property type="protein sequence ID" value="KAL3958958.1"/>
    <property type="molecule type" value="Genomic_DNA"/>
</dbReference>
<dbReference type="Proteomes" id="UP001638806">
    <property type="component" value="Unassembled WGS sequence"/>
</dbReference>
<evidence type="ECO:0000313" key="1">
    <source>
        <dbReference type="EMBL" id="KAL3958958.1"/>
    </source>
</evidence>
<comment type="caution">
    <text evidence="1">The sequence shown here is derived from an EMBL/GenBank/DDBJ whole genome shotgun (WGS) entry which is preliminary data.</text>
</comment>
<gene>
    <name evidence="1" type="ORF">ACCO45_007120</name>
</gene>
<name>A0ACC4DUI7_PURLI</name>
<accession>A0ACC4DUI7</accession>